<gene>
    <name evidence="1" type="ORF">F4V91_07880</name>
</gene>
<name>A0A6A1TTY6_NEOGA</name>
<evidence type="ECO:0000313" key="2">
    <source>
        <dbReference type="Proteomes" id="UP000386575"/>
    </source>
</evidence>
<accession>A0A6A1TTY6</accession>
<dbReference type="EMBL" id="VZUL01000002">
    <property type="protein sequence ID" value="KAB1086357.1"/>
    <property type="molecule type" value="Genomic_DNA"/>
</dbReference>
<evidence type="ECO:0000313" key="1">
    <source>
        <dbReference type="EMBL" id="KAB1086357.1"/>
    </source>
</evidence>
<sequence length="96" mass="11458">MEKYYLDKARLRHRMKKNRSSIDARKDMMNALISVSWNLDVDRCQRLQRLIYAVDDCNDPRFFAVMDAAIDKYVELKDRPQPERARHLRLAVDNSS</sequence>
<proteinExistence type="predicted"/>
<dbReference type="RefSeq" id="WP_151041796.1">
    <property type="nucleotide sequence ID" value="NZ_VZUL01000002.1"/>
</dbReference>
<dbReference type="Proteomes" id="UP000386575">
    <property type="component" value="Unassembled WGS sequence"/>
</dbReference>
<dbReference type="AlphaFoldDB" id="A0A6A1TTY6"/>
<protein>
    <submittedName>
        <fullName evidence="1">Uncharacterized protein</fullName>
    </submittedName>
</protein>
<reference evidence="1 2" key="1">
    <citation type="submission" date="2019-09" db="EMBL/GenBank/DDBJ databases">
        <title>Genome sequencing of Ng87 strain.</title>
        <authorList>
            <person name="Karasev E.S."/>
            <person name="Andronov E."/>
        </authorList>
    </citation>
    <scope>NUCLEOTIDE SEQUENCE [LARGE SCALE GENOMIC DNA]</scope>
    <source>
        <strain evidence="1 2">Ng87</strain>
    </source>
</reference>
<comment type="caution">
    <text evidence="1">The sequence shown here is derived from an EMBL/GenBank/DDBJ whole genome shotgun (WGS) entry which is preliminary data.</text>
</comment>
<organism evidence="1 2">
    <name type="scientific">Neorhizobium galegae</name>
    <name type="common">Rhizobium galegae</name>
    <dbReference type="NCBI Taxonomy" id="399"/>
    <lineage>
        <taxon>Bacteria</taxon>
        <taxon>Pseudomonadati</taxon>
        <taxon>Pseudomonadota</taxon>
        <taxon>Alphaproteobacteria</taxon>
        <taxon>Hyphomicrobiales</taxon>
        <taxon>Rhizobiaceae</taxon>
        <taxon>Rhizobium/Agrobacterium group</taxon>
        <taxon>Neorhizobium</taxon>
    </lineage>
</organism>